<keyword evidence="2 7" id="KW-0812">Transmembrane</keyword>
<evidence type="ECO:0000256" key="1">
    <source>
        <dbReference type="ARBA" id="ARBA00004141"/>
    </source>
</evidence>
<feature type="domain" description="Rhodopsin" evidence="8">
    <location>
        <begin position="49"/>
        <end position="283"/>
    </location>
</feature>
<dbReference type="PANTHER" id="PTHR33048:SF47">
    <property type="entry name" value="INTEGRAL MEMBRANE PROTEIN-RELATED"/>
    <property type="match status" value="1"/>
</dbReference>
<protein>
    <recommendedName>
        <fullName evidence="8">Rhodopsin domain-containing protein</fullName>
    </recommendedName>
</protein>
<sequence>MAEIVQPAQVTASPAKILYEQQHITDDRSAALIAANVVCVSLAFIAVCMRFTSRRMAKIKYKADDWLIISGLFFTACEMTCLLLAVRWGFGKHSIADTHPVEMRKIIVAADVIYNGAMGSIKASILVLYHRVFFVSRRFTKMLWAVGIFVFGYSGILGGASLIQCLPLNYIWDRSVKGFCLRIPIAATILAIFNFLTDIIILVMPMPILWKMQIETKEKYQIMGMFLTGGFVSFCSLYRTVIIHSENWVDPSWDDIPLGVWTMAELGIGVVSACLPTMRPLFVKAMSLFRSSSSESDQQEAEFSNPSDPSLNPPLQPQPSNPALSESFRHIGILGDLETGEDEKSGVKQQDWRLFSIPVFPLSE</sequence>
<dbReference type="InterPro" id="IPR052337">
    <property type="entry name" value="SAT4-like"/>
</dbReference>
<keyword evidence="10" id="KW-1185">Reference proteome</keyword>
<dbReference type="AlphaFoldDB" id="A0AA39QWX5"/>
<evidence type="ECO:0000256" key="5">
    <source>
        <dbReference type="ARBA" id="ARBA00038359"/>
    </source>
</evidence>
<feature type="compositionally biased region" description="Low complexity" evidence="6">
    <location>
        <begin position="297"/>
        <end position="310"/>
    </location>
</feature>
<feature type="transmembrane region" description="Helical" evidence="7">
    <location>
        <begin position="30"/>
        <end position="53"/>
    </location>
</feature>
<feature type="transmembrane region" description="Helical" evidence="7">
    <location>
        <begin position="183"/>
        <end position="210"/>
    </location>
</feature>
<feature type="transmembrane region" description="Helical" evidence="7">
    <location>
        <begin position="65"/>
        <end position="86"/>
    </location>
</feature>
<organism evidence="9 10">
    <name type="scientific">Cladonia borealis</name>
    <dbReference type="NCBI Taxonomy" id="184061"/>
    <lineage>
        <taxon>Eukaryota</taxon>
        <taxon>Fungi</taxon>
        <taxon>Dikarya</taxon>
        <taxon>Ascomycota</taxon>
        <taxon>Pezizomycotina</taxon>
        <taxon>Lecanoromycetes</taxon>
        <taxon>OSLEUM clade</taxon>
        <taxon>Lecanoromycetidae</taxon>
        <taxon>Lecanorales</taxon>
        <taxon>Lecanorineae</taxon>
        <taxon>Cladoniaceae</taxon>
        <taxon>Cladonia</taxon>
    </lineage>
</organism>
<feature type="transmembrane region" description="Helical" evidence="7">
    <location>
        <begin position="261"/>
        <end position="282"/>
    </location>
</feature>
<feature type="transmembrane region" description="Helical" evidence="7">
    <location>
        <begin position="222"/>
        <end position="241"/>
    </location>
</feature>
<evidence type="ECO:0000256" key="2">
    <source>
        <dbReference type="ARBA" id="ARBA00022692"/>
    </source>
</evidence>
<evidence type="ECO:0000313" key="9">
    <source>
        <dbReference type="EMBL" id="KAK0510708.1"/>
    </source>
</evidence>
<dbReference type="EMBL" id="JAFEKC020000015">
    <property type="protein sequence ID" value="KAK0510708.1"/>
    <property type="molecule type" value="Genomic_DNA"/>
</dbReference>
<evidence type="ECO:0000256" key="3">
    <source>
        <dbReference type="ARBA" id="ARBA00022989"/>
    </source>
</evidence>
<feature type="transmembrane region" description="Helical" evidence="7">
    <location>
        <begin position="142"/>
        <end position="163"/>
    </location>
</feature>
<dbReference type="PANTHER" id="PTHR33048">
    <property type="entry name" value="PTH11-LIKE INTEGRAL MEMBRANE PROTEIN (AFU_ORTHOLOGUE AFUA_5G11245)"/>
    <property type="match status" value="1"/>
</dbReference>
<dbReference type="Pfam" id="PF20684">
    <property type="entry name" value="Fung_rhodopsin"/>
    <property type="match status" value="1"/>
</dbReference>
<reference evidence="9" key="1">
    <citation type="submission" date="2023-03" db="EMBL/GenBank/DDBJ databases">
        <title>Complete genome of Cladonia borealis.</title>
        <authorList>
            <person name="Park H."/>
        </authorList>
    </citation>
    <scope>NUCLEOTIDE SEQUENCE</scope>
    <source>
        <strain evidence="9">ANT050790</strain>
    </source>
</reference>
<name>A0AA39QWX5_9LECA</name>
<dbReference type="GO" id="GO:0016020">
    <property type="term" value="C:membrane"/>
    <property type="evidence" value="ECO:0007669"/>
    <property type="project" value="UniProtKB-SubCell"/>
</dbReference>
<keyword evidence="4 7" id="KW-0472">Membrane</keyword>
<evidence type="ECO:0000256" key="4">
    <source>
        <dbReference type="ARBA" id="ARBA00023136"/>
    </source>
</evidence>
<comment type="subcellular location">
    <subcellularLocation>
        <location evidence="1">Membrane</location>
        <topology evidence="1">Multi-pass membrane protein</topology>
    </subcellularLocation>
</comment>
<dbReference type="Proteomes" id="UP001166286">
    <property type="component" value="Unassembled WGS sequence"/>
</dbReference>
<evidence type="ECO:0000259" key="8">
    <source>
        <dbReference type="Pfam" id="PF20684"/>
    </source>
</evidence>
<proteinExistence type="inferred from homology"/>
<evidence type="ECO:0000313" key="10">
    <source>
        <dbReference type="Proteomes" id="UP001166286"/>
    </source>
</evidence>
<dbReference type="InterPro" id="IPR049326">
    <property type="entry name" value="Rhodopsin_dom_fungi"/>
</dbReference>
<keyword evidence="3 7" id="KW-1133">Transmembrane helix</keyword>
<evidence type="ECO:0000256" key="7">
    <source>
        <dbReference type="SAM" id="Phobius"/>
    </source>
</evidence>
<feature type="region of interest" description="Disordered" evidence="6">
    <location>
        <begin position="297"/>
        <end position="325"/>
    </location>
</feature>
<accession>A0AA39QWX5</accession>
<comment type="similarity">
    <text evidence="5">Belongs to the SAT4 family.</text>
</comment>
<evidence type="ECO:0000256" key="6">
    <source>
        <dbReference type="SAM" id="MobiDB-lite"/>
    </source>
</evidence>
<feature type="transmembrane region" description="Helical" evidence="7">
    <location>
        <begin position="106"/>
        <end position="130"/>
    </location>
</feature>
<comment type="caution">
    <text evidence="9">The sequence shown here is derived from an EMBL/GenBank/DDBJ whole genome shotgun (WGS) entry which is preliminary data.</text>
</comment>
<gene>
    <name evidence="9" type="ORF">JMJ35_007140</name>
</gene>
<feature type="compositionally biased region" description="Pro residues" evidence="6">
    <location>
        <begin position="311"/>
        <end position="320"/>
    </location>
</feature>